<dbReference type="Proteomes" id="UP000267342">
    <property type="component" value="Chromosome"/>
</dbReference>
<feature type="transmembrane region" description="Helical" evidence="1">
    <location>
        <begin position="26"/>
        <end position="45"/>
    </location>
</feature>
<dbReference type="AlphaFoldDB" id="A0A348HD54"/>
<name>A0A348HD54_9GAMM</name>
<sequence length="174" mass="20900">MGMIRFDINMLPWHEHRQQRWQRQRGWLYGSVVMLVGWCGCGHLWHSGWRNHLAERQRVYMQHVDAQRAPERRRQESQWTAEQWRLDAMTHQQRRLEDQQALASLWQTLTMAGLPVQSVDWRPEQVQIKVINLSHRPLDEHVYSVVPRLTCQALSETLIHCARLDDKNREGRHD</sequence>
<dbReference type="KEGG" id="zpl:ZBT109_0780"/>
<keyword evidence="3" id="KW-1185">Reference proteome</keyword>
<evidence type="ECO:0000313" key="2">
    <source>
        <dbReference type="EMBL" id="BBG29556.1"/>
    </source>
</evidence>
<gene>
    <name evidence="2" type="ORF">ZBT109_0780</name>
</gene>
<dbReference type="EMBL" id="AP018933">
    <property type="protein sequence ID" value="BBG29556.1"/>
    <property type="molecule type" value="Genomic_DNA"/>
</dbReference>
<accession>A0A348HD54</accession>
<keyword evidence="1" id="KW-0812">Transmembrane</keyword>
<keyword evidence="1" id="KW-0472">Membrane</keyword>
<organism evidence="2 3">
    <name type="scientific">Zymobacter palmae</name>
    <dbReference type="NCBI Taxonomy" id="33074"/>
    <lineage>
        <taxon>Bacteria</taxon>
        <taxon>Pseudomonadati</taxon>
        <taxon>Pseudomonadota</taxon>
        <taxon>Gammaproteobacteria</taxon>
        <taxon>Oceanospirillales</taxon>
        <taxon>Halomonadaceae</taxon>
        <taxon>Zymobacter group</taxon>
        <taxon>Zymobacter</taxon>
    </lineage>
</organism>
<reference evidence="2 3" key="1">
    <citation type="submission" date="2018-09" db="EMBL/GenBank/DDBJ databases">
        <title>Zymobacter palmae IAM14233 (=T109) whole genome analysis.</title>
        <authorList>
            <person name="Yanase H."/>
        </authorList>
    </citation>
    <scope>NUCLEOTIDE SEQUENCE [LARGE SCALE GENOMIC DNA]</scope>
    <source>
        <strain evidence="2 3">IAM14233</strain>
    </source>
</reference>
<proteinExistence type="predicted"/>
<dbReference type="STRING" id="1123510.GCA_000620025_01545"/>
<evidence type="ECO:0000313" key="3">
    <source>
        <dbReference type="Proteomes" id="UP000267342"/>
    </source>
</evidence>
<keyword evidence="1" id="KW-1133">Transmembrane helix</keyword>
<evidence type="ECO:0000256" key="1">
    <source>
        <dbReference type="SAM" id="Phobius"/>
    </source>
</evidence>
<protein>
    <submittedName>
        <fullName evidence="2">Uncharacterized Fe-S protein</fullName>
    </submittedName>
</protein>